<keyword evidence="6" id="KW-1185">Reference proteome</keyword>
<organism evidence="5 6">
    <name type="scientific">Chlamydomonas schloesseri</name>
    <dbReference type="NCBI Taxonomy" id="2026947"/>
    <lineage>
        <taxon>Eukaryota</taxon>
        <taxon>Viridiplantae</taxon>
        <taxon>Chlorophyta</taxon>
        <taxon>core chlorophytes</taxon>
        <taxon>Chlorophyceae</taxon>
        <taxon>CS clade</taxon>
        <taxon>Chlamydomonadales</taxon>
        <taxon>Chlamydomonadaceae</taxon>
        <taxon>Chlamydomonas</taxon>
    </lineage>
</organism>
<dbReference type="Proteomes" id="UP000613740">
    <property type="component" value="Unassembled WGS sequence"/>
</dbReference>
<comment type="caution">
    <text evidence="5">The sequence shown here is derived from an EMBL/GenBank/DDBJ whole genome shotgun (WGS) entry which is preliminary data.</text>
</comment>
<proteinExistence type="inferred from homology"/>
<gene>
    <name evidence="5" type="ORF">HYH02_014324</name>
</gene>
<evidence type="ECO:0000259" key="4">
    <source>
        <dbReference type="Pfam" id="PF08574"/>
    </source>
</evidence>
<sequence length="155" mass="15638">MTALALALLVGLTRVGKGLNGVGKGLNGVGKGLTNIGRGLKAGMQGLGEKSFAAKGSTLQAAASDVGAEAARTAFPMGLRSSSPCTQVAEEDDEFFWAGEVEAEAAQRAAALEEHDSKDSNAESYYANSYPDEDDVPYDDDLGDADCGGGGGGGC</sequence>
<dbReference type="Pfam" id="PF08574">
    <property type="entry name" value="Iwr1"/>
    <property type="match status" value="1"/>
</dbReference>
<feature type="compositionally biased region" description="Acidic residues" evidence="2">
    <location>
        <begin position="131"/>
        <end position="144"/>
    </location>
</feature>
<feature type="compositionally biased region" description="Basic and acidic residues" evidence="2">
    <location>
        <begin position="111"/>
        <end position="121"/>
    </location>
</feature>
<dbReference type="EMBL" id="JAEHOD010000091">
    <property type="protein sequence ID" value="KAG2428623.1"/>
    <property type="molecule type" value="Genomic_DNA"/>
</dbReference>
<protein>
    <recommendedName>
        <fullName evidence="4">Transcription factor Iwr1 domain-containing protein</fullName>
    </recommendedName>
</protein>
<accession>A0A835VWN4</accession>
<evidence type="ECO:0000256" key="1">
    <source>
        <dbReference type="ARBA" id="ARBA00010218"/>
    </source>
</evidence>
<name>A0A835VWN4_9CHLO</name>
<evidence type="ECO:0000256" key="2">
    <source>
        <dbReference type="SAM" id="MobiDB-lite"/>
    </source>
</evidence>
<evidence type="ECO:0000313" key="6">
    <source>
        <dbReference type="Proteomes" id="UP000613740"/>
    </source>
</evidence>
<evidence type="ECO:0000256" key="3">
    <source>
        <dbReference type="SAM" id="SignalP"/>
    </source>
</evidence>
<keyword evidence="3" id="KW-0732">Signal</keyword>
<dbReference type="InterPro" id="IPR013883">
    <property type="entry name" value="TF_Iwr1_dom"/>
</dbReference>
<feature type="region of interest" description="Disordered" evidence="2">
    <location>
        <begin position="107"/>
        <end position="155"/>
    </location>
</feature>
<comment type="similarity">
    <text evidence="1">Belongs to the IWR1/SLC7A6OS family.</text>
</comment>
<evidence type="ECO:0000313" key="5">
    <source>
        <dbReference type="EMBL" id="KAG2428623.1"/>
    </source>
</evidence>
<feature type="chain" id="PRO_5032628886" description="Transcription factor Iwr1 domain-containing protein" evidence="3">
    <location>
        <begin position="19"/>
        <end position="155"/>
    </location>
</feature>
<dbReference type="AlphaFoldDB" id="A0A835VWN4"/>
<feature type="signal peptide" evidence="3">
    <location>
        <begin position="1"/>
        <end position="18"/>
    </location>
</feature>
<feature type="compositionally biased region" description="Gly residues" evidence="2">
    <location>
        <begin position="146"/>
        <end position="155"/>
    </location>
</feature>
<reference evidence="5" key="1">
    <citation type="journal article" date="2020" name="bioRxiv">
        <title>Comparative genomics of Chlamydomonas.</title>
        <authorList>
            <person name="Craig R.J."/>
            <person name="Hasan A.R."/>
            <person name="Ness R.W."/>
            <person name="Keightley P.D."/>
        </authorList>
    </citation>
    <scope>NUCLEOTIDE SEQUENCE</scope>
    <source>
        <strain evidence="5">CCAP 11/173</strain>
    </source>
</reference>
<feature type="domain" description="Transcription factor Iwr1" evidence="4">
    <location>
        <begin position="88"/>
        <end position="134"/>
    </location>
</feature>